<dbReference type="AlphaFoldDB" id="A0A4Y2H8T6"/>
<accession>A0A4Y2H8T6</accession>
<protein>
    <submittedName>
        <fullName evidence="1">Uncharacterized protein</fullName>
    </submittedName>
</protein>
<dbReference type="EMBL" id="BGPR01001756">
    <property type="protein sequence ID" value="GBM61188.1"/>
    <property type="molecule type" value="Genomic_DNA"/>
</dbReference>
<reference evidence="1 2" key="1">
    <citation type="journal article" date="2019" name="Sci. Rep.">
        <title>Orb-weaving spider Araneus ventricosus genome elucidates the spidroin gene catalogue.</title>
        <authorList>
            <person name="Kono N."/>
            <person name="Nakamura H."/>
            <person name="Ohtoshi R."/>
            <person name="Moran D.A.P."/>
            <person name="Shinohara A."/>
            <person name="Yoshida Y."/>
            <person name="Fujiwara M."/>
            <person name="Mori M."/>
            <person name="Tomita M."/>
            <person name="Arakawa K."/>
        </authorList>
    </citation>
    <scope>NUCLEOTIDE SEQUENCE [LARGE SCALE GENOMIC DNA]</scope>
</reference>
<proteinExistence type="predicted"/>
<comment type="caution">
    <text evidence="1">The sequence shown here is derived from an EMBL/GenBank/DDBJ whole genome shotgun (WGS) entry which is preliminary data.</text>
</comment>
<dbReference type="Proteomes" id="UP000499080">
    <property type="component" value="Unassembled WGS sequence"/>
</dbReference>
<evidence type="ECO:0000313" key="2">
    <source>
        <dbReference type="Proteomes" id="UP000499080"/>
    </source>
</evidence>
<sequence length="94" mass="10518">MQTAACNQKHACLRAASAQHGGRRPAIRRKEREKEECLYSQLVIFVNTLRGKSSKTSQCQPGPMSPVSSYNELMVKLMMSAAERPSQTTHQNCH</sequence>
<evidence type="ECO:0000313" key="1">
    <source>
        <dbReference type="EMBL" id="GBM61188.1"/>
    </source>
</evidence>
<gene>
    <name evidence="1" type="ORF">AVEN_241574_1</name>
</gene>
<name>A0A4Y2H8T6_ARAVE</name>
<organism evidence="1 2">
    <name type="scientific">Araneus ventricosus</name>
    <name type="common">Orbweaver spider</name>
    <name type="synonym">Epeira ventricosa</name>
    <dbReference type="NCBI Taxonomy" id="182803"/>
    <lineage>
        <taxon>Eukaryota</taxon>
        <taxon>Metazoa</taxon>
        <taxon>Ecdysozoa</taxon>
        <taxon>Arthropoda</taxon>
        <taxon>Chelicerata</taxon>
        <taxon>Arachnida</taxon>
        <taxon>Araneae</taxon>
        <taxon>Araneomorphae</taxon>
        <taxon>Entelegynae</taxon>
        <taxon>Araneoidea</taxon>
        <taxon>Araneidae</taxon>
        <taxon>Araneus</taxon>
    </lineage>
</organism>
<keyword evidence="2" id="KW-1185">Reference proteome</keyword>